<evidence type="ECO:0000313" key="3">
    <source>
        <dbReference type="EMBL" id="MQT15190.1"/>
    </source>
</evidence>
<dbReference type="RefSeq" id="WP_153489813.1">
    <property type="nucleotide sequence ID" value="NZ_VWNA01000003.1"/>
</dbReference>
<keyword evidence="2" id="KW-0812">Transmembrane</keyword>
<dbReference type="AlphaFoldDB" id="A0A6A7Y769"/>
<accession>A0A6A7Y769</accession>
<sequence length="106" mass="10902">MGRSPDTPGVGGRDTDIGRGGARLPTADVLCLAAAPTFAIMAVLSVVRDGAMADPLCTAAYGAGPAGSMAAMYLLMSVFHAPVWLRWALARRKGDPRSTTDVVRGA</sequence>
<dbReference type="EMBL" id="VWNA01000003">
    <property type="protein sequence ID" value="MQT15190.1"/>
    <property type="molecule type" value="Genomic_DNA"/>
</dbReference>
<comment type="caution">
    <text evidence="3">The sequence shown here is derived from an EMBL/GenBank/DDBJ whole genome shotgun (WGS) entry which is preliminary data.</text>
</comment>
<evidence type="ECO:0000313" key="4">
    <source>
        <dbReference type="Proteomes" id="UP000332515"/>
    </source>
</evidence>
<keyword evidence="2" id="KW-1133">Transmembrane helix</keyword>
<evidence type="ECO:0000256" key="2">
    <source>
        <dbReference type="SAM" id="Phobius"/>
    </source>
</evidence>
<name>A0A6A7Y769_9HYPH</name>
<protein>
    <submittedName>
        <fullName evidence="3">Uncharacterized protein</fullName>
    </submittedName>
</protein>
<feature type="region of interest" description="Disordered" evidence="1">
    <location>
        <begin position="1"/>
        <end position="21"/>
    </location>
</feature>
<gene>
    <name evidence="3" type="ORF">F0357_21520</name>
</gene>
<reference evidence="3 4" key="1">
    <citation type="submission" date="2019-09" db="EMBL/GenBank/DDBJ databases">
        <title>Segnochrobactrum spirostomi gen. nov., sp. nov., isolated from the ciliate Spirostomum cf. yagiui and description of a novel family, Segnochrobactraceae fam. nov. within the order Rhizobiales of the class Alphaproteobacteria.</title>
        <authorList>
            <person name="Akter S."/>
            <person name="Shazib S.U.A."/>
            <person name="Shin M.K."/>
        </authorList>
    </citation>
    <scope>NUCLEOTIDE SEQUENCE [LARGE SCALE GENOMIC DNA]</scope>
    <source>
        <strain evidence="3 4">Sp-1</strain>
    </source>
</reference>
<evidence type="ECO:0000256" key="1">
    <source>
        <dbReference type="SAM" id="MobiDB-lite"/>
    </source>
</evidence>
<dbReference type="Proteomes" id="UP000332515">
    <property type="component" value="Unassembled WGS sequence"/>
</dbReference>
<keyword evidence="2" id="KW-0472">Membrane</keyword>
<keyword evidence="4" id="KW-1185">Reference proteome</keyword>
<feature type="transmembrane region" description="Helical" evidence="2">
    <location>
        <begin position="29"/>
        <end position="47"/>
    </location>
</feature>
<feature type="transmembrane region" description="Helical" evidence="2">
    <location>
        <begin position="67"/>
        <end position="89"/>
    </location>
</feature>
<proteinExistence type="predicted"/>
<organism evidence="3 4">
    <name type="scientific">Segnochrobactrum spirostomi</name>
    <dbReference type="NCBI Taxonomy" id="2608987"/>
    <lineage>
        <taxon>Bacteria</taxon>
        <taxon>Pseudomonadati</taxon>
        <taxon>Pseudomonadota</taxon>
        <taxon>Alphaproteobacteria</taxon>
        <taxon>Hyphomicrobiales</taxon>
        <taxon>Segnochrobactraceae</taxon>
        <taxon>Segnochrobactrum</taxon>
    </lineage>
</organism>